<reference evidence="2" key="1">
    <citation type="submission" date="2013-05" db="EMBL/GenBank/DDBJ databases">
        <title>Draft genome sequences of six wheat associated Fusarium spp. isolates.</title>
        <authorList>
            <person name="Moolhuijzen P.M."/>
            <person name="Manners J.M."/>
            <person name="Wilcox S."/>
            <person name="Bellgard M.I."/>
            <person name="Gardiner D.M."/>
        </authorList>
    </citation>
    <scope>NUCLEOTIDE SEQUENCE</scope>
    <source>
        <strain evidence="2">CS3069</strain>
    </source>
</reference>
<gene>
    <name evidence="2" type="ORF">BN850_0137980</name>
</gene>
<evidence type="ECO:0000313" key="2">
    <source>
        <dbReference type="EMBL" id="CDL73410.1"/>
    </source>
</evidence>
<keyword evidence="2" id="KW-0496">Mitochondrion</keyword>
<feature type="chain" id="PRO_5007732865" evidence="1">
    <location>
        <begin position="25"/>
        <end position="91"/>
    </location>
</feature>
<keyword evidence="1" id="KW-0732">Signal</keyword>
<proteinExistence type="predicted"/>
<dbReference type="EMBL" id="CBMI010005075">
    <property type="protein sequence ID" value="CDL73410.1"/>
    <property type="molecule type" value="Genomic_DNA"/>
</dbReference>
<sequence length="91" mass="10554">MFWRCTTWTSFFLLRFETSFLVGAYTGLSQHVESFSQLLQGPSYKDNEASFCLDKPYEKCSSKIKRILTMVECLVGIVEITRHRGTYLPSQ</sequence>
<organism evidence="2">
    <name type="scientific">Fusarium clavum</name>
    <dbReference type="NCBI Taxonomy" id="2594811"/>
    <lineage>
        <taxon>Eukaryota</taxon>
        <taxon>Fungi</taxon>
        <taxon>Dikarya</taxon>
        <taxon>Ascomycota</taxon>
        <taxon>Pezizomycotina</taxon>
        <taxon>Sordariomycetes</taxon>
        <taxon>Hypocreomycetidae</taxon>
        <taxon>Hypocreales</taxon>
        <taxon>Nectriaceae</taxon>
        <taxon>Fusarium</taxon>
        <taxon>Fusarium incarnatum-equiseti species complex</taxon>
    </lineage>
</organism>
<geneLocation type="mitochondrion" evidence="2"/>
<feature type="signal peptide" evidence="1">
    <location>
        <begin position="1"/>
        <end position="24"/>
    </location>
</feature>
<protein>
    <submittedName>
        <fullName evidence="2">Unclassified</fullName>
    </submittedName>
</protein>
<dbReference type="AlphaFoldDB" id="W1I9R2"/>
<evidence type="ECO:0000256" key="1">
    <source>
        <dbReference type="SAM" id="SignalP"/>
    </source>
</evidence>
<dbReference type="EMBL" id="HG321336">
    <property type="protein sequence ID" value="CEF82672.1"/>
    <property type="molecule type" value="Genomic_DNA"/>
</dbReference>
<accession>W1I9R2</accession>
<name>W1I9R2_9HYPO</name>